<protein>
    <submittedName>
        <fullName evidence="2">Uncharacterized protein</fullName>
    </submittedName>
</protein>
<dbReference type="AlphaFoldDB" id="A0A820K161"/>
<organism evidence="2 3">
    <name type="scientific">Adineta steineri</name>
    <dbReference type="NCBI Taxonomy" id="433720"/>
    <lineage>
        <taxon>Eukaryota</taxon>
        <taxon>Metazoa</taxon>
        <taxon>Spiralia</taxon>
        <taxon>Gnathifera</taxon>
        <taxon>Rotifera</taxon>
        <taxon>Eurotatoria</taxon>
        <taxon>Bdelloidea</taxon>
        <taxon>Adinetida</taxon>
        <taxon>Adinetidae</taxon>
        <taxon>Adineta</taxon>
    </lineage>
</organism>
<evidence type="ECO:0000313" key="3">
    <source>
        <dbReference type="Proteomes" id="UP000663844"/>
    </source>
</evidence>
<comment type="caution">
    <text evidence="2">The sequence shown here is derived from an EMBL/GenBank/DDBJ whole genome shotgun (WGS) entry which is preliminary data.</text>
</comment>
<reference evidence="2" key="1">
    <citation type="submission" date="2021-02" db="EMBL/GenBank/DDBJ databases">
        <authorList>
            <person name="Nowell W R."/>
        </authorList>
    </citation>
    <scope>NUCLEOTIDE SEQUENCE</scope>
</reference>
<gene>
    <name evidence="2" type="ORF">OXD698_LOCUS47874</name>
</gene>
<name>A0A820K161_9BILA</name>
<sequence length="34" mass="3857">MNKGKSTTNASTVSKDAEDRRRINIRQVQNVLLI</sequence>
<evidence type="ECO:0000256" key="1">
    <source>
        <dbReference type="SAM" id="MobiDB-lite"/>
    </source>
</evidence>
<dbReference type="EMBL" id="CAJOAZ010019257">
    <property type="protein sequence ID" value="CAF4334422.1"/>
    <property type="molecule type" value="Genomic_DNA"/>
</dbReference>
<feature type="region of interest" description="Disordered" evidence="1">
    <location>
        <begin position="1"/>
        <end position="20"/>
    </location>
</feature>
<feature type="compositionally biased region" description="Polar residues" evidence="1">
    <location>
        <begin position="1"/>
        <end position="14"/>
    </location>
</feature>
<evidence type="ECO:0000313" key="2">
    <source>
        <dbReference type="EMBL" id="CAF4334422.1"/>
    </source>
</evidence>
<dbReference type="Proteomes" id="UP000663844">
    <property type="component" value="Unassembled WGS sequence"/>
</dbReference>
<feature type="non-terminal residue" evidence="2">
    <location>
        <position position="34"/>
    </location>
</feature>
<proteinExistence type="predicted"/>
<accession>A0A820K161</accession>